<dbReference type="CDD" id="cd08279">
    <property type="entry name" value="Zn_ADH_class_III"/>
    <property type="match status" value="1"/>
</dbReference>
<dbReference type="Pfam" id="PF08240">
    <property type="entry name" value="ADH_N"/>
    <property type="match status" value="1"/>
</dbReference>
<dbReference type="SMART" id="SM00829">
    <property type="entry name" value="PKS_ER"/>
    <property type="match status" value="1"/>
</dbReference>
<gene>
    <name evidence="6" type="ORF">WCD41_27860</name>
</gene>
<dbReference type="PANTHER" id="PTHR43880:SF12">
    <property type="entry name" value="ALCOHOL DEHYDROGENASE CLASS-3"/>
    <property type="match status" value="1"/>
</dbReference>
<dbReference type="Proteomes" id="UP001370100">
    <property type="component" value="Unassembled WGS sequence"/>
</dbReference>
<evidence type="ECO:0000313" key="6">
    <source>
        <dbReference type="EMBL" id="MEJ2890305.1"/>
    </source>
</evidence>
<dbReference type="EC" id="1.1.99.36" evidence="6"/>
<dbReference type="InterPro" id="IPR023921">
    <property type="entry name" value="ADH_Zn_actinomycetes"/>
</dbReference>
<dbReference type="InterPro" id="IPR013149">
    <property type="entry name" value="ADH-like_C"/>
</dbReference>
<keyword evidence="2" id="KW-0479">Metal-binding</keyword>
<evidence type="ECO:0000256" key="4">
    <source>
        <dbReference type="ARBA" id="ARBA00023027"/>
    </source>
</evidence>
<dbReference type="RefSeq" id="WP_337718504.1">
    <property type="nucleotide sequence ID" value="NZ_JBBEGL010000012.1"/>
</dbReference>
<dbReference type="NCBIfam" id="TIGR03989">
    <property type="entry name" value="Rxyl_3153"/>
    <property type="match status" value="1"/>
</dbReference>
<dbReference type="Gene3D" id="3.40.50.720">
    <property type="entry name" value="NAD(P)-binding Rossmann-like Domain"/>
    <property type="match status" value="1"/>
</dbReference>
<keyword evidence="4" id="KW-0520">NAD</keyword>
<evidence type="ECO:0000256" key="1">
    <source>
        <dbReference type="ARBA" id="ARBA00008072"/>
    </source>
</evidence>
<evidence type="ECO:0000256" key="3">
    <source>
        <dbReference type="ARBA" id="ARBA00022833"/>
    </source>
</evidence>
<dbReference type="PANTHER" id="PTHR43880">
    <property type="entry name" value="ALCOHOL DEHYDROGENASE"/>
    <property type="match status" value="1"/>
</dbReference>
<comment type="caution">
    <text evidence="6">The sequence shown here is derived from an EMBL/GenBank/DDBJ whole genome shotgun (WGS) entry which is preliminary data.</text>
</comment>
<dbReference type="EMBL" id="JBBEGL010000012">
    <property type="protein sequence ID" value="MEJ2890305.1"/>
    <property type="molecule type" value="Genomic_DNA"/>
</dbReference>
<comment type="similarity">
    <text evidence="1">Belongs to the zinc-containing alcohol dehydrogenase family.</text>
</comment>
<dbReference type="InterPro" id="IPR036291">
    <property type="entry name" value="NAD(P)-bd_dom_sf"/>
</dbReference>
<evidence type="ECO:0000256" key="2">
    <source>
        <dbReference type="ARBA" id="ARBA00022723"/>
    </source>
</evidence>
<keyword evidence="6" id="KW-0560">Oxidoreductase</keyword>
<dbReference type="InterPro" id="IPR013154">
    <property type="entry name" value="ADH-like_N"/>
</dbReference>
<dbReference type="SUPFAM" id="SSF50129">
    <property type="entry name" value="GroES-like"/>
    <property type="match status" value="2"/>
</dbReference>
<organism evidence="6 7">
    <name type="scientific">Actinomycetospora aeridis</name>
    <dbReference type="NCBI Taxonomy" id="3129231"/>
    <lineage>
        <taxon>Bacteria</taxon>
        <taxon>Bacillati</taxon>
        <taxon>Actinomycetota</taxon>
        <taxon>Actinomycetes</taxon>
        <taxon>Pseudonocardiales</taxon>
        <taxon>Pseudonocardiaceae</taxon>
        <taxon>Actinomycetospora</taxon>
    </lineage>
</organism>
<feature type="domain" description="Enoyl reductase (ER)" evidence="5">
    <location>
        <begin position="3"/>
        <end position="361"/>
    </location>
</feature>
<dbReference type="SUPFAM" id="SSF51735">
    <property type="entry name" value="NAD(P)-binding Rossmann-fold domains"/>
    <property type="match status" value="1"/>
</dbReference>
<evidence type="ECO:0000259" key="5">
    <source>
        <dbReference type="SMART" id="SM00829"/>
    </source>
</evidence>
<proteinExistence type="inferred from homology"/>
<keyword evidence="3" id="KW-0862">Zinc</keyword>
<keyword evidence="7" id="KW-1185">Reference proteome</keyword>
<protein>
    <submittedName>
        <fullName evidence="6">NDMA-dependent alcohol dehydrogenase</fullName>
        <ecNumber evidence="6">1.1.99.36</ecNumber>
    </submittedName>
</protein>
<dbReference type="Gene3D" id="3.90.180.10">
    <property type="entry name" value="Medium-chain alcohol dehydrogenases, catalytic domain"/>
    <property type="match status" value="1"/>
</dbReference>
<evidence type="ECO:0000313" key="7">
    <source>
        <dbReference type="Proteomes" id="UP001370100"/>
    </source>
</evidence>
<reference evidence="6 7" key="1">
    <citation type="submission" date="2024-03" db="EMBL/GenBank/DDBJ databases">
        <title>Actinomycetospora sp. OC33-EN06, a novel actinomycete isolated from wild orchid (Aerides multiflora).</title>
        <authorList>
            <person name="Suriyachadkun C."/>
        </authorList>
    </citation>
    <scope>NUCLEOTIDE SEQUENCE [LARGE SCALE GENOMIC DNA]</scope>
    <source>
        <strain evidence="6 7">OC33-EN06</strain>
    </source>
</reference>
<name>A0ABU8ND35_9PSEU</name>
<dbReference type="Pfam" id="PF00107">
    <property type="entry name" value="ADH_zinc_N"/>
    <property type="match status" value="1"/>
</dbReference>
<dbReference type="InterPro" id="IPR020843">
    <property type="entry name" value="ER"/>
</dbReference>
<accession>A0ABU8ND35</accession>
<dbReference type="InterPro" id="IPR011032">
    <property type="entry name" value="GroES-like_sf"/>
</dbReference>
<dbReference type="GO" id="GO:0016491">
    <property type="term" value="F:oxidoreductase activity"/>
    <property type="evidence" value="ECO:0007669"/>
    <property type="project" value="UniProtKB-KW"/>
</dbReference>
<sequence length="363" mass="37911">MPGELEVVDLELDATRRDEVQVRMVASGLCHSDDHHVTGDLPVGTCPFALGHEGAGVVIEVFDNDKGIREGDHVVFSAIPSCGHCRFCSTGRQNLCDLAKGILAGPRWTDGSYRLHQVEDGRPVGQMCGISTFTATTTVSLASVVKIDDDIPLEKACLIGCAVSTGWGSAVNSADVRPGDTVIVMGVGGIGASAIQGAAHGGAGTIIAVDPVALKREKALEFGATHTAASIEEATELAKQGTNGQGADAAIITVGVLEPEHIGQALAAIRRAGTVVVTAVGQHAVSQTPLELFDLTLSQKRIQGSLFGSTNGGWDVPRLLGLYRAGKLKLDEMVTRTYALDDIAQGYRDLHAGLNVRGVVVYD</sequence>